<dbReference type="AlphaFoldDB" id="V6SSP3"/>
<name>V6SSP3_9FLAO</name>
<protein>
    <submittedName>
        <fullName evidence="1">Uncharacterized protein</fullName>
    </submittedName>
</protein>
<sequence>MIIKIENTQSKYSNDIIYKVIKKLLNNDDLTYRGKEIPNYVRLMLIADIVKEITSQELYISTFKLFKKDISTILDNFDKLELLERVLIHNNAPAELSVRIRSYYLSVFIKYDCFLKTLSGTGIKTEELIIYTELENSIYTNIDEIETFFKKSVFLNGINTIPGDTRVQVIGKIINDLSGKEYLEDIDYRGEIKYLNTIKERTFEIQKEVSVNENPFPKVFCGADEKNYLLFKIYSERYIIDRYADYSFLIQKMKKEERIIPITHSKLMEWLFENDFISEKTHQEFLNKESFSTKYSSAGRENNYNLIVKEIFELK</sequence>
<gene>
    <name evidence="1" type="ORF">FLJC2902T_08900</name>
</gene>
<dbReference type="RefSeq" id="WP_023578551.1">
    <property type="nucleotide sequence ID" value="NZ_AVGG01000002.1"/>
</dbReference>
<organism evidence="1 2">
    <name type="scientific">Flavobacterium limnosediminis JC2902</name>
    <dbReference type="NCBI Taxonomy" id="1341181"/>
    <lineage>
        <taxon>Bacteria</taxon>
        <taxon>Pseudomonadati</taxon>
        <taxon>Bacteroidota</taxon>
        <taxon>Flavobacteriia</taxon>
        <taxon>Flavobacteriales</taxon>
        <taxon>Flavobacteriaceae</taxon>
        <taxon>Flavobacterium</taxon>
    </lineage>
</organism>
<proteinExistence type="predicted"/>
<dbReference type="OrthoDB" id="1425792at2"/>
<dbReference type="PATRIC" id="fig|1341181.4.peg.883"/>
<dbReference type="Proteomes" id="UP000018004">
    <property type="component" value="Unassembled WGS sequence"/>
</dbReference>
<evidence type="ECO:0000313" key="1">
    <source>
        <dbReference type="EMBL" id="ESU29484.1"/>
    </source>
</evidence>
<dbReference type="EMBL" id="AVGG01000002">
    <property type="protein sequence ID" value="ESU29484.1"/>
    <property type="molecule type" value="Genomic_DNA"/>
</dbReference>
<evidence type="ECO:0000313" key="2">
    <source>
        <dbReference type="Proteomes" id="UP000018004"/>
    </source>
</evidence>
<dbReference type="STRING" id="1341181.FLJC2902T_08900"/>
<accession>V6SSP3</accession>
<comment type="caution">
    <text evidence="1">The sequence shown here is derived from an EMBL/GenBank/DDBJ whole genome shotgun (WGS) entry which is preliminary data.</text>
</comment>
<keyword evidence="2" id="KW-1185">Reference proteome</keyword>
<reference evidence="1 2" key="1">
    <citation type="submission" date="2013-08" db="EMBL/GenBank/DDBJ databases">
        <title>Flavobacterium limnosediminis JC2902 genome sequencing.</title>
        <authorList>
            <person name="Lee K."/>
            <person name="Yi H."/>
            <person name="Park S."/>
            <person name="Chun J."/>
        </authorList>
    </citation>
    <scope>NUCLEOTIDE SEQUENCE [LARGE SCALE GENOMIC DNA]</scope>
    <source>
        <strain evidence="1 2">JC2902</strain>
    </source>
</reference>